<reference evidence="1 2" key="1">
    <citation type="journal article" date="2024" name="Nat. Commun.">
        <title>Phylogenomics reveals the evolutionary origins of lichenization in chlorophyte algae.</title>
        <authorList>
            <person name="Puginier C."/>
            <person name="Libourel C."/>
            <person name="Otte J."/>
            <person name="Skaloud P."/>
            <person name="Haon M."/>
            <person name="Grisel S."/>
            <person name="Petersen M."/>
            <person name="Berrin J.G."/>
            <person name="Delaux P.M."/>
            <person name="Dal Grande F."/>
            <person name="Keller J."/>
        </authorList>
    </citation>
    <scope>NUCLEOTIDE SEQUENCE [LARGE SCALE GENOMIC DNA]</scope>
    <source>
        <strain evidence="1 2">SAG 2036</strain>
    </source>
</reference>
<evidence type="ECO:0000313" key="1">
    <source>
        <dbReference type="EMBL" id="KAK9788574.1"/>
    </source>
</evidence>
<keyword evidence="2" id="KW-1185">Reference proteome</keyword>
<comment type="caution">
    <text evidence="1">The sequence shown here is derived from an EMBL/GenBank/DDBJ whole genome shotgun (WGS) entry which is preliminary data.</text>
</comment>
<dbReference type="Proteomes" id="UP001465755">
    <property type="component" value="Unassembled WGS sequence"/>
</dbReference>
<dbReference type="PANTHER" id="PTHR35693:SF1">
    <property type="entry name" value="EXPRESSED PROTEIN"/>
    <property type="match status" value="1"/>
</dbReference>
<organism evidence="1 2">
    <name type="scientific">Symbiochloris irregularis</name>
    <dbReference type="NCBI Taxonomy" id="706552"/>
    <lineage>
        <taxon>Eukaryota</taxon>
        <taxon>Viridiplantae</taxon>
        <taxon>Chlorophyta</taxon>
        <taxon>core chlorophytes</taxon>
        <taxon>Trebouxiophyceae</taxon>
        <taxon>Trebouxiales</taxon>
        <taxon>Trebouxiaceae</taxon>
        <taxon>Symbiochloris</taxon>
    </lineage>
</organism>
<proteinExistence type="predicted"/>
<sequence>MPEPPWLQPLARVRDSELRASSSLGQGSGRSRELKLTFPEDRFLQSYLDRHPETRLQPVDLSSFRAPRARQFAWRQLDLVSAGLPRNRARELLEQHYKLPNSPKAVKQPDVLTAVQREEEQILLEAMERLRLAPSQEQ</sequence>
<protein>
    <submittedName>
        <fullName evidence="1">Uncharacterized protein</fullName>
    </submittedName>
</protein>
<evidence type="ECO:0000313" key="2">
    <source>
        <dbReference type="Proteomes" id="UP001465755"/>
    </source>
</evidence>
<dbReference type="AlphaFoldDB" id="A0AAW1NPY5"/>
<dbReference type="EMBL" id="JALJOQ010000224">
    <property type="protein sequence ID" value="KAK9788574.1"/>
    <property type="molecule type" value="Genomic_DNA"/>
</dbReference>
<dbReference type="PANTHER" id="PTHR35693">
    <property type="entry name" value="EXPRESSED PROTEIN"/>
    <property type="match status" value="1"/>
</dbReference>
<gene>
    <name evidence="1" type="ORF">WJX73_005827</name>
</gene>
<accession>A0AAW1NPY5</accession>
<name>A0AAW1NPY5_9CHLO</name>